<sequence length="127" mass="14269">MKMKTTEIGRLGETAVCRQLEQQGYSIVRRNFCVRGGEIDIIAENGEYLAFVEVKTRKPNSLTSGFDDVTAKKQARLIQTAAVWCAEHPTELQPRFDIACVVMQGKQILSVDYLENAFDTTGSDFIF</sequence>
<dbReference type="CDD" id="cd20736">
    <property type="entry name" value="PoNe_Nuclease"/>
    <property type="match status" value="1"/>
</dbReference>
<evidence type="ECO:0000313" key="3">
    <source>
        <dbReference type="EMBL" id="ERJ90094.1"/>
    </source>
</evidence>
<evidence type="ECO:0000313" key="4">
    <source>
        <dbReference type="Proteomes" id="UP000016662"/>
    </source>
</evidence>
<dbReference type="Proteomes" id="UP000016662">
    <property type="component" value="Unassembled WGS sequence"/>
</dbReference>
<organism evidence="3 4">
    <name type="scientific">Ruminococcus callidus ATCC 27760</name>
    <dbReference type="NCBI Taxonomy" id="411473"/>
    <lineage>
        <taxon>Bacteria</taxon>
        <taxon>Bacillati</taxon>
        <taxon>Bacillota</taxon>
        <taxon>Clostridia</taxon>
        <taxon>Eubacteriales</taxon>
        <taxon>Oscillospiraceae</taxon>
        <taxon>Ruminococcus</taxon>
    </lineage>
</organism>
<dbReference type="InterPro" id="IPR011335">
    <property type="entry name" value="Restrct_endonuc-II-like"/>
</dbReference>
<comment type="similarity">
    <text evidence="1 2">Belongs to the UPF0102 family.</text>
</comment>
<dbReference type="PATRIC" id="fig|411473.3.peg.2399"/>
<dbReference type="EMBL" id="AWVF01000367">
    <property type="protein sequence ID" value="ERJ90094.1"/>
    <property type="molecule type" value="Genomic_DNA"/>
</dbReference>
<protein>
    <recommendedName>
        <fullName evidence="2">UPF0102 protein RUMCAL_02864</fullName>
    </recommendedName>
</protein>
<dbReference type="NCBIfam" id="TIGR00252">
    <property type="entry name" value="YraN family protein"/>
    <property type="match status" value="1"/>
</dbReference>
<reference evidence="3 4" key="1">
    <citation type="submission" date="2013-07" db="EMBL/GenBank/DDBJ databases">
        <authorList>
            <person name="Weinstock G."/>
            <person name="Sodergren E."/>
            <person name="Wylie T."/>
            <person name="Fulton L."/>
            <person name="Fulton R."/>
            <person name="Fronick C."/>
            <person name="O'Laughlin M."/>
            <person name="Godfrey J."/>
            <person name="Miner T."/>
            <person name="Herter B."/>
            <person name="Appelbaum E."/>
            <person name="Cordes M."/>
            <person name="Lek S."/>
            <person name="Wollam A."/>
            <person name="Pepin K.H."/>
            <person name="Palsikar V.B."/>
            <person name="Mitreva M."/>
            <person name="Wilson R.K."/>
        </authorList>
    </citation>
    <scope>NUCLEOTIDE SEQUENCE [LARGE SCALE GENOMIC DNA]</scope>
    <source>
        <strain evidence="3 4">ATCC 27760</strain>
    </source>
</reference>
<evidence type="ECO:0000256" key="2">
    <source>
        <dbReference type="HAMAP-Rule" id="MF_00048"/>
    </source>
</evidence>
<dbReference type="Pfam" id="PF02021">
    <property type="entry name" value="UPF0102"/>
    <property type="match status" value="1"/>
</dbReference>
<dbReference type="HAMAP" id="MF_00048">
    <property type="entry name" value="UPF0102"/>
    <property type="match status" value="1"/>
</dbReference>
<dbReference type="Gene3D" id="3.40.1350.10">
    <property type="match status" value="1"/>
</dbReference>
<dbReference type="NCBIfam" id="NF009150">
    <property type="entry name" value="PRK12497.1-3"/>
    <property type="match status" value="1"/>
</dbReference>
<dbReference type="eggNOG" id="COG0792">
    <property type="taxonomic scope" value="Bacteria"/>
</dbReference>
<keyword evidence="4" id="KW-1185">Reference proteome</keyword>
<dbReference type="PANTHER" id="PTHR34039">
    <property type="entry name" value="UPF0102 PROTEIN YRAN"/>
    <property type="match status" value="1"/>
</dbReference>
<dbReference type="AlphaFoldDB" id="U2LKU0"/>
<dbReference type="InterPro" id="IPR011856">
    <property type="entry name" value="tRNA_endonuc-like_dom_sf"/>
</dbReference>
<dbReference type="SUPFAM" id="SSF52980">
    <property type="entry name" value="Restriction endonuclease-like"/>
    <property type="match status" value="1"/>
</dbReference>
<dbReference type="PANTHER" id="PTHR34039:SF1">
    <property type="entry name" value="UPF0102 PROTEIN YRAN"/>
    <property type="match status" value="1"/>
</dbReference>
<comment type="caution">
    <text evidence="3">The sequence shown here is derived from an EMBL/GenBank/DDBJ whole genome shotgun (WGS) entry which is preliminary data.</text>
</comment>
<dbReference type="STRING" id="411473.RUMCAL_02864"/>
<dbReference type="GO" id="GO:0003676">
    <property type="term" value="F:nucleic acid binding"/>
    <property type="evidence" value="ECO:0007669"/>
    <property type="project" value="InterPro"/>
</dbReference>
<accession>U2LKU0</accession>
<proteinExistence type="inferred from homology"/>
<dbReference type="HOGENOM" id="CLU_115353_2_1_9"/>
<dbReference type="InterPro" id="IPR003509">
    <property type="entry name" value="UPF0102_YraN-like"/>
</dbReference>
<gene>
    <name evidence="3" type="ORF">RUMCAL_02864</name>
</gene>
<dbReference type="GeneID" id="93691948"/>
<name>U2LKU0_9FIRM</name>
<evidence type="ECO:0000256" key="1">
    <source>
        <dbReference type="ARBA" id="ARBA00006738"/>
    </source>
</evidence>
<dbReference type="RefSeq" id="WP_021681051.1">
    <property type="nucleotide sequence ID" value="NZ_KI260329.1"/>
</dbReference>